<evidence type="ECO:0000256" key="6">
    <source>
        <dbReference type="ARBA" id="ARBA00022490"/>
    </source>
</evidence>
<accession>A0A2P2HXK0</accession>
<dbReference type="UniPathway" id="UPA00111">
    <property type="reaction ID" value="UER00527"/>
</dbReference>
<comment type="similarity">
    <text evidence="3 14">Belongs to the myo-inositol oxygenase family.</text>
</comment>
<proteinExistence type="evidence at transcript level"/>
<evidence type="ECO:0000256" key="8">
    <source>
        <dbReference type="ARBA" id="ARBA00023002"/>
    </source>
</evidence>
<comment type="cofactor">
    <cofactor evidence="13 14">
        <name>Fe cation</name>
        <dbReference type="ChEBI" id="CHEBI:24875"/>
    </cofactor>
    <text evidence="13 14">Binds 2 iron ions per subunit.</text>
</comment>
<feature type="binding site" evidence="12">
    <location>
        <position position="132"/>
    </location>
    <ligand>
        <name>substrate</name>
    </ligand>
</feature>
<dbReference type="InterPro" id="IPR007828">
    <property type="entry name" value="Inositol_oxygenase"/>
</dbReference>
<dbReference type="PANTHER" id="PTHR12588">
    <property type="entry name" value="MYOINOSITOL OXYGENASE"/>
    <property type="match status" value="1"/>
</dbReference>
<evidence type="ECO:0000256" key="5">
    <source>
        <dbReference type="ARBA" id="ARBA00019269"/>
    </source>
</evidence>
<evidence type="ECO:0000256" key="10">
    <source>
        <dbReference type="ARBA" id="ARBA00029668"/>
    </source>
</evidence>
<evidence type="ECO:0000256" key="4">
    <source>
        <dbReference type="ARBA" id="ARBA00011919"/>
    </source>
</evidence>
<feature type="binding site" evidence="13">
    <location>
        <position position="129"/>
    </location>
    <ligand>
        <name>Fe cation</name>
        <dbReference type="ChEBI" id="CHEBI:24875"/>
        <label>1</label>
    </ligand>
</feature>
<keyword evidence="7 13" id="KW-0479">Metal-binding</keyword>
<evidence type="ECO:0000256" key="7">
    <source>
        <dbReference type="ARBA" id="ARBA00022723"/>
    </source>
</evidence>
<feature type="binding site" evidence="13">
    <location>
        <position position="199"/>
    </location>
    <ligand>
        <name>Fe cation</name>
        <dbReference type="ChEBI" id="CHEBI:24875"/>
        <label>1</label>
    </ligand>
</feature>
<evidence type="ECO:0000256" key="9">
    <source>
        <dbReference type="ARBA" id="ARBA00023004"/>
    </source>
</evidence>
<dbReference type="Pfam" id="PF05153">
    <property type="entry name" value="MIOX"/>
    <property type="match status" value="1"/>
</dbReference>
<keyword evidence="9 13" id="KW-0408">Iron</keyword>
<dbReference type="GO" id="GO:0005506">
    <property type="term" value="F:iron ion binding"/>
    <property type="evidence" value="ECO:0007669"/>
    <property type="project" value="InterPro"/>
</dbReference>
<comment type="subcellular location">
    <subcellularLocation>
        <location evidence="1 14">Cytoplasm</location>
    </subcellularLocation>
</comment>
<dbReference type="GO" id="GO:0019310">
    <property type="term" value="P:inositol catabolic process"/>
    <property type="evidence" value="ECO:0007669"/>
    <property type="project" value="UniProtKB-UniRule"/>
</dbReference>
<evidence type="ECO:0000256" key="3">
    <source>
        <dbReference type="ARBA" id="ARBA00005286"/>
    </source>
</evidence>
<evidence type="ECO:0000256" key="14">
    <source>
        <dbReference type="RuleBase" id="RU367039"/>
    </source>
</evidence>
<feature type="binding site" evidence="13">
    <location>
        <position position="103"/>
    </location>
    <ligand>
        <name>Fe cation</name>
        <dbReference type="ChEBI" id="CHEBI:24875"/>
        <label>1</label>
    </ligand>
</feature>
<dbReference type="GO" id="GO:0050113">
    <property type="term" value="F:inositol oxygenase activity"/>
    <property type="evidence" value="ECO:0007669"/>
    <property type="project" value="UniProtKB-UniRule"/>
</dbReference>
<evidence type="ECO:0000256" key="1">
    <source>
        <dbReference type="ARBA" id="ARBA00004496"/>
    </source>
</evidence>
<evidence type="ECO:0000256" key="11">
    <source>
        <dbReference type="ARBA" id="ARBA00048271"/>
    </source>
</evidence>
<feature type="binding site" evidence="12">
    <location>
        <position position="31"/>
    </location>
    <ligand>
        <name>substrate</name>
    </ligand>
</feature>
<comment type="pathway">
    <text evidence="2 14">Polyol metabolism; myo-inositol degradation into D-glucuronate; D-glucuronate from myo-inositol: step 1/1.</text>
</comment>
<sequence length="290" mass="33811">MRILNPPVFLLDPSEEFRPDTVIRETGWEFRKYRSDIDDPALNSVYQTYFDMHSNQTVDFVNEKMAHWTKFDKFKLPMLEALDLLNSFVDSSDPDIALPNAVHAYQTAERIRATYPNEEWFHFAGLVHDLGKVMALYDEPQWAVVGDTFPVGCAVAPSVVLQESTFSNNPDTKDTRYNTKLGMYEEGCGLDNVTMSWGHDEYMYRVLKHNNCTIPQHGLDIIRYHSFYPWHTGGDYQHLCNQKDRDTLQWILAFNKFDLYTKKDKIPDMAVLRPYYQTLVDKFCPGDISF</sequence>
<feature type="binding site" evidence="12">
    <location>
        <begin position="225"/>
        <end position="226"/>
    </location>
    <ligand>
        <name>substrate</name>
    </ligand>
</feature>
<feature type="binding site" evidence="12">
    <location>
        <begin position="146"/>
        <end position="147"/>
    </location>
    <ligand>
        <name>substrate</name>
    </ligand>
</feature>
<keyword evidence="6 14" id="KW-0963">Cytoplasm</keyword>
<dbReference type="EC" id="1.13.99.1" evidence="4 14"/>
<feature type="binding site" evidence="13">
    <location>
        <position position="258"/>
    </location>
    <ligand>
        <name>Fe cation</name>
        <dbReference type="ChEBI" id="CHEBI:24875"/>
        <label>1</label>
    </ligand>
</feature>
<feature type="binding site" evidence="13">
    <location>
        <position position="225"/>
    </location>
    <ligand>
        <name>Fe cation</name>
        <dbReference type="ChEBI" id="CHEBI:24875"/>
        <label>1</label>
    </ligand>
</feature>
<dbReference type="PANTHER" id="PTHR12588:SF0">
    <property type="entry name" value="INOSITOL OXYGENASE"/>
    <property type="match status" value="1"/>
</dbReference>
<feature type="binding site" evidence="13">
    <location>
        <position position="128"/>
    </location>
    <ligand>
        <name>Fe cation</name>
        <dbReference type="ChEBI" id="CHEBI:24875"/>
        <label>1</label>
    </ligand>
</feature>
<evidence type="ECO:0000256" key="2">
    <source>
        <dbReference type="ARBA" id="ARBA00005167"/>
    </source>
</evidence>
<dbReference type="GO" id="GO:0005737">
    <property type="term" value="C:cytoplasm"/>
    <property type="evidence" value="ECO:0007669"/>
    <property type="project" value="UniProtKB-SubCell"/>
</dbReference>
<protein>
    <recommendedName>
        <fullName evidence="5 14">Inositol oxygenase</fullName>
        <ecNumber evidence="4 14">1.13.99.1</ecNumber>
    </recommendedName>
    <alternativeName>
        <fullName evidence="10 14">Myo-inositol oxygenase</fullName>
    </alternativeName>
</protein>
<comment type="catalytic activity">
    <reaction evidence="11 14">
        <text>myo-inositol + O2 = D-glucuronate + H2O + H(+)</text>
        <dbReference type="Rhea" id="RHEA:23696"/>
        <dbReference type="ChEBI" id="CHEBI:15377"/>
        <dbReference type="ChEBI" id="CHEBI:15378"/>
        <dbReference type="ChEBI" id="CHEBI:15379"/>
        <dbReference type="ChEBI" id="CHEBI:17268"/>
        <dbReference type="ChEBI" id="CHEBI:58720"/>
        <dbReference type="EC" id="1.13.99.1"/>
    </reaction>
</comment>
<name>A0A2P2HXK0_9CRUS</name>
<dbReference type="AlphaFoldDB" id="A0A2P2HXK0"/>
<dbReference type="SUPFAM" id="SSF109604">
    <property type="entry name" value="HD-domain/PDEase-like"/>
    <property type="match status" value="1"/>
</dbReference>
<evidence type="ECO:0000256" key="13">
    <source>
        <dbReference type="PIRSR" id="PIRSR607828-2"/>
    </source>
</evidence>
<organism evidence="15">
    <name type="scientific">Hirondellea gigas</name>
    <dbReference type="NCBI Taxonomy" id="1518452"/>
    <lineage>
        <taxon>Eukaryota</taxon>
        <taxon>Metazoa</taxon>
        <taxon>Ecdysozoa</taxon>
        <taxon>Arthropoda</taxon>
        <taxon>Crustacea</taxon>
        <taxon>Multicrustacea</taxon>
        <taxon>Malacostraca</taxon>
        <taxon>Eumalacostraca</taxon>
        <taxon>Peracarida</taxon>
        <taxon>Amphipoda</taxon>
        <taxon>Amphilochidea</taxon>
        <taxon>Lysianassida</taxon>
        <taxon>Lysianassidira</taxon>
        <taxon>Lysianassoidea</taxon>
        <taxon>Lysianassidae</taxon>
        <taxon>Hirondellea</taxon>
    </lineage>
</organism>
<keyword evidence="8 14" id="KW-0560">Oxidoreductase</keyword>
<feature type="binding site" evidence="12">
    <location>
        <begin position="90"/>
        <end position="92"/>
    </location>
    <ligand>
        <name>substrate</name>
    </ligand>
</feature>
<evidence type="ECO:0000313" key="15">
    <source>
        <dbReference type="EMBL" id="LAB66509.1"/>
    </source>
</evidence>
<evidence type="ECO:0000256" key="12">
    <source>
        <dbReference type="PIRSR" id="PIRSR607828-1"/>
    </source>
</evidence>
<dbReference type="EMBL" id="IACF01000753">
    <property type="protein sequence ID" value="LAB66509.1"/>
    <property type="molecule type" value="mRNA"/>
</dbReference>
<reference evidence="15" key="1">
    <citation type="journal article" date="2018" name="Biosci. Biotechnol. Biochem.">
        <title>Polysaccharide hydrolase of the hadal zone amphipods Hirondellea gigas.</title>
        <authorList>
            <person name="Kobayashi H."/>
            <person name="Nagahama T."/>
            <person name="Arai W."/>
            <person name="Sasagawa Y."/>
            <person name="Umeda M."/>
            <person name="Hayashi T."/>
            <person name="Nikaido I."/>
            <person name="Watanabe H."/>
            <person name="Oguri K."/>
            <person name="Kitazato H."/>
            <person name="Fujioka K."/>
            <person name="Kido Y."/>
            <person name="Takami H."/>
        </authorList>
    </citation>
    <scope>NUCLEOTIDE SEQUENCE</scope>
    <source>
        <tissue evidence="15">Whole body</tissue>
    </source>
</reference>